<dbReference type="RefSeq" id="XP_043002171.1">
    <property type="nucleotide sequence ID" value="XM_043160215.1"/>
</dbReference>
<dbReference type="Gene3D" id="3.30.420.10">
    <property type="entry name" value="Ribonuclease H-like superfamily/Ribonuclease H"/>
    <property type="match status" value="1"/>
</dbReference>
<dbReference type="Pfam" id="PF02170">
    <property type="entry name" value="PAZ"/>
    <property type="match status" value="1"/>
</dbReference>
<dbReference type="KEGG" id="more:E1B28_003245"/>
<evidence type="ECO:0000313" key="3">
    <source>
        <dbReference type="EMBL" id="KAG7085700.1"/>
    </source>
</evidence>
<evidence type="ECO:0000256" key="1">
    <source>
        <dbReference type="SAM" id="MobiDB-lite"/>
    </source>
</evidence>
<dbReference type="InterPro" id="IPR003100">
    <property type="entry name" value="PAZ_dom"/>
</dbReference>
<proteinExistence type="predicted"/>
<comment type="caution">
    <text evidence="3">The sequence shown here is derived from an EMBL/GenBank/DDBJ whole genome shotgun (WGS) entry which is preliminary data.</text>
</comment>
<evidence type="ECO:0000313" key="4">
    <source>
        <dbReference type="Proteomes" id="UP001049176"/>
    </source>
</evidence>
<keyword evidence="4" id="KW-1185">Reference proteome</keyword>
<dbReference type="SMART" id="SM01163">
    <property type="entry name" value="DUF1785"/>
    <property type="match status" value="1"/>
</dbReference>
<dbReference type="SUPFAM" id="SSF101690">
    <property type="entry name" value="PAZ domain"/>
    <property type="match status" value="1"/>
</dbReference>
<reference evidence="3" key="1">
    <citation type="journal article" date="2021" name="Genome Biol. Evol.">
        <title>The assembled and annotated genome of the fairy-ring fungus Marasmius oreades.</title>
        <authorList>
            <person name="Hiltunen M."/>
            <person name="Ament-Velasquez S.L."/>
            <person name="Johannesson H."/>
        </authorList>
    </citation>
    <scope>NUCLEOTIDE SEQUENCE</scope>
    <source>
        <strain evidence="3">03SP1</strain>
    </source>
</reference>
<dbReference type="Pfam" id="PF02171">
    <property type="entry name" value="Piwi"/>
    <property type="match status" value="1"/>
</dbReference>
<dbReference type="InterPro" id="IPR003165">
    <property type="entry name" value="Piwi"/>
</dbReference>
<dbReference type="GO" id="GO:0003723">
    <property type="term" value="F:RNA binding"/>
    <property type="evidence" value="ECO:0007669"/>
    <property type="project" value="InterPro"/>
</dbReference>
<feature type="domain" description="Piwi" evidence="2">
    <location>
        <begin position="511"/>
        <end position="837"/>
    </location>
</feature>
<gene>
    <name evidence="3" type="ORF">E1B28_003245</name>
</gene>
<dbReference type="InterPro" id="IPR012337">
    <property type="entry name" value="RNaseH-like_sf"/>
</dbReference>
<dbReference type="AlphaFoldDB" id="A0A9P7UKI4"/>
<dbReference type="OrthoDB" id="10252740at2759"/>
<dbReference type="Pfam" id="PF16486">
    <property type="entry name" value="ArgoN"/>
    <property type="match status" value="1"/>
</dbReference>
<dbReference type="SMART" id="SM00950">
    <property type="entry name" value="Piwi"/>
    <property type="match status" value="1"/>
</dbReference>
<dbReference type="InterPro" id="IPR032474">
    <property type="entry name" value="Argonaute_N"/>
</dbReference>
<dbReference type="Gene3D" id="3.40.50.2300">
    <property type="match status" value="1"/>
</dbReference>
<dbReference type="CDD" id="cd02846">
    <property type="entry name" value="PAZ_argonaute_like"/>
    <property type="match status" value="1"/>
</dbReference>
<dbReference type="Proteomes" id="UP001049176">
    <property type="component" value="Chromosome 11"/>
</dbReference>
<name>A0A9P7UKI4_9AGAR</name>
<organism evidence="3 4">
    <name type="scientific">Marasmius oreades</name>
    <name type="common">fairy-ring Marasmius</name>
    <dbReference type="NCBI Taxonomy" id="181124"/>
    <lineage>
        <taxon>Eukaryota</taxon>
        <taxon>Fungi</taxon>
        <taxon>Dikarya</taxon>
        <taxon>Basidiomycota</taxon>
        <taxon>Agaricomycotina</taxon>
        <taxon>Agaricomycetes</taxon>
        <taxon>Agaricomycetidae</taxon>
        <taxon>Agaricales</taxon>
        <taxon>Marasmiineae</taxon>
        <taxon>Marasmiaceae</taxon>
        <taxon>Marasmius</taxon>
    </lineage>
</organism>
<feature type="region of interest" description="Disordered" evidence="1">
    <location>
        <begin position="1"/>
        <end position="35"/>
    </location>
</feature>
<dbReference type="EMBL" id="CM032191">
    <property type="protein sequence ID" value="KAG7085700.1"/>
    <property type="molecule type" value="Genomic_DNA"/>
</dbReference>
<dbReference type="PROSITE" id="PS50822">
    <property type="entry name" value="PIWI"/>
    <property type="match status" value="1"/>
</dbReference>
<dbReference type="GeneID" id="66072321"/>
<evidence type="ECO:0000259" key="2">
    <source>
        <dbReference type="PROSITE" id="PS50822"/>
    </source>
</evidence>
<accession>A0A9P7UKI4</accession>
<dbReference type="Gene3D" id="2.170.260.10">
    <property type="entry name" value="paz domain"/>
    <property type="match status" value="1"/>
</dbReference>
<dbReference type="InterPro" id="IPR036397">
    <property type="entry name" value="RNaseH_sf"/>
</dbReference>
<dbReference type="Pfam" id="PF08699">
    <property type="entry name" value="ArgoL1"/>
    <property type="match status" value="1"/>
</dbReference>
<dbReference type="PANTHER" id="PTHR22891">
    <property type="entry name" value="EUKARYOTIC TRANSLATION INITIATION FACTOR 2C"/>
    <property type="match status" value="1"/>
</dbReference>
<sequence length="877" mass="98948">MSSHDRPRSNHPSSSHRGRDDRPPQQSSPGDRVKTNCFLVKRLPSKVYHQYTEIQPQVKIFLKRQQLVRKLETTVAPDVFPSPPIYDGDKLVFVFEELRLPGGVSGVFSVPLGNGPAGTYTVRIMKTAGQPINFGHLLGRISNRQYPAEIARTTNLLQLLIKQLPNESSPNNARAYFTSEGRQVINRRGAGFELWQGFHQSVRPTIDKLLVNVDTTVTAMYQSGSAVSVAMAYLGVSNVRDLALHQDDRDFRALERHMKGLKILVQSLEPYRTKTIAGLVPSADMYKFDWKGREVTVKDYFQLAHNITLKYRGIIGVRLATPKTGTHNVQIVPLERCEIKAGQFYRRPIPDEFRDSVISFATKRPQERLNTILTHPEGPLMNYTTSHYVQQSGMSISQEPFTVRGNLLEPPKIVTSENATDPRKGAWKISRFDRPASLGTWAAVSLCQGLHEQELAQILQGFKRCCIDLGMTVEDPGMVLQGNNQNPEKALDHVYNEAKRRMDEDSFRKLFIVVVIPRRSLRSRVKFWADVRKGVRTQCLLEEKIKRANDMYWRNVALKVNARLGGRNFRVFSNVMTHFGEGPAIIMGADVGHPGPGVQRPTIAGLTYSVDRYAKSYHAITQIQDPRLETLRHLADMAEKAFIDFLQLNSKRDGTSAVPERVFFFRDGVSEGEFAKIGLWEIQELVKGFEAAWGKYLEVLEKSRVKVRLPLKPPVPKITYVVVGKRHHVAFFPERDSPANDGKTGNCKAGFVVDMELANPLSPIGDFYLQSHEAIQGTSRSSHYTIVQDDNGLGVQGLEQLAFSLCHLYTRSTRSVSIPAPVYYADLVCRRLACHVPPDTVFDTVSEASGPETVPLEAWAQEFRPIHENVRRSMYFL</sequence>
<dbReference type="InterPro" id="IPR014811">
    <property type="entry name" value="ArgoL1"/>
</dbReference>
<protein>
    <recommendedName>
        <fullName evidence="2">Piwi domain-containing protein</fullName>
    </recommendedName>
</protein>
<dbReference type="InterPro" id="IPR036085">
    <property type="entry name" value="PAZ_dom_sf"/>
</dbReference>
<dbReference type="SUPFAM" id="SSF53098">
    <property type="entry name" value="Ribonuclease H-like"/>
    <property type="match status" value="1"/>
</dbReference>